<comment type="caution">
    <text evidence="2">The sequence shown here is derived from an EMBL/GenBank/DDBJ whole genome shotgun (WGS) entry which is preliminary data.</text>
</comment>
<dbReference type="InterPro" id="IPR025736">
    <property type="entry name" value="PucR_C-HTH_dom"/>
</dbReference>
<dbReference type="RefSeq" id="WP_085325720.1">
    <property type="nucleotide sequence ID" value="NZ_NCXP01000017.1"/>
</dbReference>
<feature type="domain" description="PucR C-terminal helix-turn-helix" evidence="1">
    <location>
        <begin position="475"/>
        <end position="533"/>
    </location>
</feature>
<reference evidence="2 3" key="1">
    <citation type="submission" date="2017-04" db="EMBL/GenBank/DDBJ databases">
        <title>The new phylogeny of genus Mycobacterium.</title>
        <authorList>
            <person name="Tortoli E."/>
            <person name="Trovato A."/>
            <person name="Cirillo D.M."/>
        </authorList>
    </citation>
    <scope>NUCLEOTIDE SEQUENCE [LARGE SCALE GENOMIC DNA]</scope>
    <source>
        <strain evidence="2 3">TBL 1200985</strain>
    </source>
</reference>
<evidence type="ECO:0000313" key="2">
    <source>
        <dbReference type="EMBL" id="OSC40079.1"/>
    </source>
</evidence>
<keyword evidence="3" id="KW-1185">Reference proteome</keyword>
<dbReference type="AlphaFoldDB" id="A0A1X2LTF8"/>
<protein>
    <submittedName>
        <fullName evidence="2">Transcriptional regulator</fullName>
    </submittedName>
</protein>
<accession>A0A1X2LTF8</accession>
<organism evidence="2 3">
    <name type="scientific">Mycobacterium decipiens</name>
    <dbReference type="NCBI Taxonomy" id="1430326"/>
    <lineage>
        <taxon>Bacteria</taxon>
        <taxon>Bacillati</taxon>
        <taxon>Actinomycetota</taxon>
        <taxon>Actinomycetes</taxon>
        <taxon>Mycobacteriales</taxon>
        <taxon>Mycobacteriaceae</taxon>
        <taxon>Mycobacterium</taxon>
    </lineage>
</organism>
<dbReference type="PANTHER" id="PTHR33744">
    <property type="entry name" value="CARBOHYDRATE DIACID REGULATOR"/>
    <property type="match status" value="1"/>
</dbReference>
<dbReference type="PANTHER" id="PTHR33744:SF17">
    <property type="entry name" value="CONSERVED PROTEIN"/>
    <property type="match status" value="1"/>
</dbReference>
<dbReference type="Pfam" id="PF13556">
    <property type="entry name" value="HTH_30"/>
    <property type="match status" value="1"/>
</dbReference>
<evidence type="ECO:0000313" key="3">
    <source>
        <dbReference type="Proteomes" id="UP000193247"/>
    </source>
</evidence>
<evidence type="ECO:0000259" key="1">
    <source>
        <dbReference type="Pfam" id="PF13556"/>
    </source>
</evidence>
<dbReference type="OrthoDB" id="3190266at2"/>
<name>A0A1X2LTF8_9MYCO</name>
<dbReference type="Gene3D" id="1.10.10.2840">
    <property type="entry name" value="PucR C-terminal helix-turn-helix domain"/>
    <property type="match status" value="1"/>
</dbReference>
<dbReference type="STRING" id="1430326.B8W66_14640"/>
<sequence length="562" mass="59344">MRIVGVGLGQLLLALDATVVSLVDAPRGLDLPVASTALIDSDDVRLGLAAAAGSADVFFLLGVTDDEAVRWIDGQARKRAPVAIFVKEPAETLVAKAVRAGSAVVAVEPRARWERLYHLVNHVLEHHGDRADPTEDSGTDLFGLAQSLADRIHGMVSIEDAQSHVLAYSASNDEADELRRLSILGRAGPPEHLKWIGQWGIFDALRASGEVVAVAERPELGLRPRLAIGIRQPAVGAGRPPVFSGTIWVQQGSQPLADDAEDMLRGAAVLAARIISRLAARPNTHAQRVQQLLGLAEEAPTAPVDASVIAGELGVPADGNATLIGFDTAESRDTAARQAHLADVMALSASAFRHDAQVAANGSRIYVLLPQTTTSRSVTSWVRGTISALRAELGIGLRAAIAAPIAGLAGVTAARVEVDRVLESAGRHPISIGQVTSLAEARTTVLLDEIVTLVGADERLVDPRVRDLCARDPVLAQTLRAYLDAFGDIGAAAQSLQVHPNTVRYRVRRIEKLSSTSLGDPDVRLLFSLGLRVIERSAWQSGKAMADRMVTPSPSGPVAGVG</sequence>
<dbReference type="InterPro" id="IPR051448">
    <property type="entry name" value="CdaR-like_regulators"/>
</dbReference>
<dbReference type="InterPro" id="IPR042070">
    <property type="entry name" value="PucR_C-HTH_sf"/>
</dbReference>
<gene>
    <name evidence="2" type="ORF">B8W66_14640</name>
</gene>
<dbReference type="Proteomes" id="UP000193247">
    <property type="component" value="Unassembled WGS sequence"/>
</dbReference>
<dbReference type="EMBL" id="NCXP01000017">
    <property type="protein sequence ID" value="OSC40079.1"/>
    <property type="molecule type" value="Genomic_DNA"/>
</dbReference>
<proteinExistence type="predicted"/>